<accession>A0ABR2FAW7</accession>
<keyword evidence="2 4" id="KW-0863">Zinc-finger</keyword>
<keyword evidence="8" id="KW-1185">Reference proteome</keyword>
<evidence type="ECO:0000256" key="3">
    <source>
        <dbReference type="ARBA" id="ARBA00022833"/>
    </source>
</evidence>
<dbReference type="InterPro" id="IPR042755">
    <property type="entry name" value="COP1"/>
</dbReference>
<dbReference type="SMART" id="SM00184">
    <property type="entry name" value="RING"/>
    <property type="match status" value="1"/>
</dbReference>
<protein>
    <recommendedName>
        <fullName evidence="6">RING-type domain-containing protein</fullName>
    </recommendedName>
</protein>
<name>A0ABR2FAW7_9ROSI</name>
<feature type="compositionally biased region" description="Pro residues" evidence="5">
    <location>
        <begin position="30"/>
        <end position="43"/>
    </location>
</feature>
<gene>
    <name evidence="7" type="ORF">V6N12_063130</name>
</gene>
<dbReference type="Pfam" id="PF13923">
    <property type="entry name" value="zf-C3HC4_2"/>
    <property type="match status" value="1"/>
</dbReference>
<evidence type="ECO:0000259" key="6">
    <source>
        <dbReference type="PROSITE" id="PS50089"/>
    </source>
</evidence>
<evidence type="ECO:0000256" key="2">
    <source>
        <dbReference type="ARBA" id="ARBA00022771"/>
    </source>
</evidence>
<evidence type="ECO:0000256" key="1">
    <source>
        <dbReference type="ARBA" id="ARBA00022723"/>
    </source>
</evidence>
<keyword evidence="1" id="KW-0479">Metal-binding</keyword>
<dbReference type="PANTHER" id="PTHR44080">
    <property type="entry name" value="E3 UBIQUITIN-PROTEIN LIGASE COP1"/>
    <property type="match status" value="1"/>
</dbReference>
<evidence type="ECO:0000313" key="7">
    <source>
        <dbReference type="EMBL" id="KAK8575458.1"/>
    </source>
</evidence>
<dbReference type="InterPro" id="IPR013083">
    <property type="entry name" value="Znf_RING/FYVE/PHD"/>
</dbReference>
<dbReference type="EMBL" id="JBBPBM010000007">
    <property type="protein sequence ID" value="KAK8575458.1"/>
    <property type="molecule type" value="Genomic_DNA"/>
</dbReference>
<sequence>MGESSMGGALVPTSTKSEQSPPSPVSTATLPPPPIHPLPPPNPVQQASAEEEAAGVDMDRDTLCPICMQIMKDAFTTACGHSFCYMCILTHLRNKSDCPCCSRYLTNDRIFPNFMLNKLLKKTHARQLARTASPVEQLRQAIQQTGL</sequence>
<dbReference type="CDD" id="cd16504">
    <property type="entry name" value="RING-HC_COP1"/>
    <property type="match status" value="1"/>
</dbReference>
<keyword evidence="3" id="KW-0862">Zinc</keyword>
<comment type="caution">
    <text evidence="7">The sequence shown here is derived from an EMBL/GenBank/DDBJ whole genome shotgun (WGS) entry which is preliminary data.</text>
</comment>
<dbReference type="InterPro" id="IPR017907">
    <property type="entry name" value="Znf_RING_CS"/>
</dbReference>
<feature type="region of interest" description="Disordered" evidence="5">
    <location>
        <begin position="1"/>
        <end position="55"/>
    </location>
</feature>
<reference evidence="7 8" key="1">
    <citation type="journal article" date="2024" name="G3 (Bethesda)">
        <title>Genome assembly of Hibiscus sabdariffa L. provides insights into metabolisms of medicinal natural products.</title>
        <authorList>
            <person name="Kim T."/>
        </authorList>
    </citation>
    <scope>NUCLEOTIDE SEQUENCE [LARGE SCALE GENOMIC DNA]</scope>
    <source>
        <strain evidence="7">TK-2024</strain>
        <tissue evidence="7">Old leaves</tissue>
    </source>
</reference>
<dbReference type="Proteomes" id="UP001472677">
    <property type="component" value="Unassembled WGS sequence"/>
</dbReference>
<dbReference type="InterPro" id="IPR001841">
    <property type="entry name" value="Znf_RING"/>
</dbReference>
<evidence type="ECO:0000256" key="4">
    <source>
        <dbReference type="PROSITE-ProRule" id="PRU00175"/>
    </source>
</evidence>
<dbReference type="PANTHER" id="PTHR44080:SF8">
    <property type="entry name" value="E3 UBIQUITIN-PROTEIN LIGASE COP1-LIKE"/>
    <property type="match status" value="1"/>
</dbReference>
<dbReference type="PROSITE" id="PS00518">
    <property type="entry name" value="ZF_RING_1"/>
    <property type="match status" value="1"/>
</dbReference>
<dbReference type="SUPFAM" id="SSF57850">
    <property type="entry name" value="RING/U-box"/>
    <property type="match status" value="1"/>
</dbReference>
<feature type="domain" description="RING-type" evidence="6">
    <location>
        <begin position="64"/>
        <end position="102"/>
    </location>
</feature>
<dbReference type="Gene3D" id="3.30.40.10">
    <property type="entry name" value="Zinc/RING finger domain, C3HC4 (zinc finger)"/>
    <property type="match status" value="1"/>
</dbReference>
<evidence type="ECO:0000313" key="8">
    <source>
        <dbReference type="Proteomes" id="UP001472677"/>
    </source>
</evidence>
<organism evidence="7 8">
    <name type="scientific">Hibiscus sabdariffa</name>
    <name type="common">roselle</name>
    <dbReference type="NCBI Taxonomy" id="183260"/>
    <lineage>
        <taxon>Eukaryota</taxon>
        <taxon>Viridiplantae</taxon>
        <taxon>Streptophyta</taxon>
        <taxon>Embryophyta</taxon>
        <taxon>Tracheophyta</taxon>
        <taxon>Spermatophyta</taxon>
        <taxon>Magnoliopsida</taxon>
        <taxon>eudicotyledons</taxon>
        <taxon>Gunneridae</taxon>
        <taxon>Pentapetalae</taxon>
        <taxon>rosids</taxon>
        <taxon>malvids</taxon>
        <taxon>Malvales</taxon>
        <taxon>Malvaceae</taxon>
        <taxon>Malvoideae</taxon>
        <taxon>Hibiscus</taxon>
    </lineage>
</organism>
<feature type="compositionally biased region" description="Polar residues" evidence="5">
    <location>
        <begin position="12"/>
        <end position="29"/>
    </location>
</feature>
<dbReference type="PROSITE" id="PS50089">
    <property type="entry name" value="ZF_RING_2"/>
    <property type="match status" value="1"/>
</dbReference>
<evidence type="ECO:0000256" key="5">
    <source>
        <dbReference type="SAM" id="MobiDB-lite"/>
    </source>
</evidence>
<proteinExistence type="predicted"/>